<dbReference type="eggNOG" id="KOG4711">
    <property type="taxonomic scope" value="Eukaryota"/>
</dbReference>
<feature type="transmembrane region" description="Helical" evidence="6">
    <location>
        <begin position="760"/>
        <end position="783"/>
    </location>
</feature>
<keyword evidence="4 6" id="KW-0472">Membrane</keyword>
<evidence type="ECO:0000256" key="3">
    <source>
        <dbReference type="ARBA" id="ARBA00022989"/>
    </source>
</evidence>
<dbReference type="OrthoDB" id="68611at2759"/>
<evidence type="ECO:0000313" key="9">
    <source>
        <dbReference type="EMBL" id="CCH58345.1"/>
    </source>
</evidence>
<dbReference type="Proteomes" id="UP000002866">
    <property type="component" value="Chromosome 1"/>
</dbReference>
<sequence>MPQQATLTFQIFRLIKWWNNKFPIEWIDAIRIFKMTVNSTLAFIFCLLVKVRAHMGTDPAMMPLIAVIVHPGRRVSGNVHAVVYSIAGLLLGLSWSLLGRFLGQKCLEPYWRTMTEAELYENHFVRYQSALGILALFYVITLFFHGWMRSVNTSYFGIVFPYFVVIHFAFMTPITVKHAVIAEAYSTPFYLGLAISLFLCLVVFPEFGSSHLGNSIVDTLNNFHNLIDHSVSFFISEENRLQENRLYSKSPNSLGKLCKLKTVMANKVSNCKLVFNESLYEITYSYVAPDKLKNVIDNVKPLLVYVNGLVDACELKFSLLKKNKKKSNSSTNNISTNYEVNGESLVRESSSESTSAMNLKLDFDYDIRYGDAQILSTILHKVRPSVFGIHCILSECIYHVKLSLAYIYDVNLRKVTPCSMFEDHHFKTYENKKQVREEIDLKYDTHRLQEALIDYSFIIRENLDGLDINFLEPDDEMFLFSSFLVNFRQTAESILRVLRTVDELIEFRKKQDAKGWIRGKRIWFNFLRSYKTLKAWIFTSYSRGTTVTEGDTFRGAIGEDNLIASNNVATQIPFEEENVINNIRGDANDSSATIHNKTGKAESSKDSANNEQPFELTTDNSNLVFNNKEYQQELTIISKCMITCKNFCIRSRNHFRFGFQIVIAMMICSFPMFTPKYRAWYRNYHGPWMGFVCILSMEPSVGDTLSVFILRGIGVFTGSLWAYVSYVTAGGHQRDPYLETVMTCFGVIPGYYVILKTPYVKAALIHTISVYIVMLAAILPSTIPGGILRNFAKRCLAIGYGGAIGLFIQYTIFPLRAREQVSAEISYVCGCIAKMELLYVSSIEGIPESATFSDAKFQKFIKISRSAKSALARATTYKNLAKQEFRIKGGYSSIEKVFTQIIFILDHILDRMNNTALLRCTYGDSIIEEFEDVIHPYRRDAAASVACVMRILQMTIKNKTPLPQNLPSSRIKHRRLVNSVRSILANRYKSELSLMRKNSIRRQSQLQNLKHPHEYYLKEKFLSWNATSSATEEIIAYIEELTYLTKVLVGVNEFKYGFLSRPLYEDWAAEAVQNFDNFVENLRTADSGNASSIEDDRSTAVVASHSIHNVEPVSVESSGSSLQSSVQSPLSDGGSFSLETSLNVREEPQQYLGNDTDIEENLDEPINNNGRNDSSTPKSHRFNLNRISTNKLRLYGTDDEDHNTFRRRVFSIGSFSEDTSLPFAALLRRKTYQSMNDTTGDDNEDSSDSMTDIPLALMKLMTNKNEKHL</sequence>
<dbReference type="InParanoid" id="I2GW43"/>
<feature type="domain" description="Integral membrane bound transporter" evidence="8">
    <location>
        <begin position="680"/>
        <end position="808"/>
    </location>
</feature>
<feature type="transmembrane region" description="Helical" evidence="6">
    <location>
        <begin position="124"/>
        <end position="148"/>
    </location>
</feature>
<feature type="transmembrane region" description="Helical" evidence="6">
    <location>
        <begin position="188"/>
        <end position="207"/>
    </location>
</feature>
<dbReference type="PANTHER" id="PTHR47804">
    <property type="entry name" value="60S RIBOSOMAL PROTEIN L19"/>
    <property type="match status" value="1"/>
</dbReference>
<protein>
    <submittedName>
        <fullName evidence="9">Uncharacterized protein</fullName>
    </submittedName>
</protein>
<feature type="transmembrane region" description="Helical" evidence="6">
    <location>
        <begin position="81"/>
        <end position="103"/>
    </location>
</feature>
<evidence type="ECO:0000256" key="4">
    <source>
        <dbReference type="ARBA" id="ARBA00023136"/>
    </source>
</evidence>
<dbReference type="KEGG" id="tbl:TBLA_0A05520"/>
<dbReference type="PANTHER" id="PTHR47804:SF4">
    <property type="entry name" value="AFR661WP"/>
    <property type="match status" value="1"/>
</dbReference>
<name>I2GW43_HENB6</name>
<feature type="transmembrane region" description="Helical" evidence="6">
    <location>
        <begin position="708"/>
        <end position="729"/>
    </location>
</feature>
<evidence type="ECO:0000259" key="7">
    <source>
        <dbReference type="Pfam" id="PF10337"/>
    </source>
</evidence>
<dbReference type="HOGENOM" id="CLU_007711_0_0_1"/>
<dbReference type="RefSeq" id="XP_004177864.1">
    <property type="nucleotide sequence ID" value="XM_004177816.1"/>
</dbReference>
<accession>I2GW43</accession>
<evidence type="ECO:0000256" key="6">
    <source>
        <dbReference type="SAM" id="Phobius"/>
    </source>
</evidence>
<feature type="transmembrane region" description="Helical" evidence="6">
    <location>
        <begin position="35"/>
        <end position="53"/>
    </location>
</feature>
<dbReference type="Pfam" id="PF10337">
    <property type="entry name" value="ArAE_2_N"/>
    <property type="match status" value="1"/>
</dbReference>
<dbReference type="EMBL" id="HE806316">
    <property type="protein sequence ID" value="CCH58345.1"/>
    <property type="molecule type" value="Genomic_DNA"/>
</dbReference>
<dbReference type="InterPro" id="IPR018823">
    <property type="entry name" value="ArAE_2_N"/>
</dbReference>
<feature type="region of interest" description="Disordered" evidence="5">
    <location>
        <begin position="1112"/>
        <end position="1181"/>
    </location>
</feature>
<feature type="transmembrane region" description="Helical" evidence="6">
    <location>
        <begin position="795"/>
        <end position="813"/>
    </location>
</feature>
<dbReference type="AlphaFoldDB" id="I2GW43"/>
<feature type="transmembrane region" description="Helical" evidence="6">
    <location>
        <begin position="736"/>
        <end position="754"/>
    </location>
</feature>
<dbReference type="STRING" id="1071380.I2GW43"/>
<dbReference type="Pfam" id="PF13515">
    <property type="entry name" value="FUSC_2"/>
    <property type="match status" value="1"/>
</dbReference>
<evidence type="ECO:0000259" key="8">
    <source>
        <dbReference type="Pfam" id="PF13515"/>
    </source>
</evidence>
<dbReference type="FunCoup" id="I2GW43">
    <property type="interactions" value="27"/>
</dbReference>
<keyword evidence="2 6" id="KW-0812">Transmembrane</keyword>
<feature type="transmembrane region" description="Helical" evidence="6">
    <location>
        <begin position="654"/>
        <end position="673"/>
    </location>
</feature>
<dbReference type="GO" id="GO:0016020">
    <property type="term" value="C:membrane"/>
    <property type="evidence" value="ECO:0007669"/>
    <property type="project" value="UniProtKB-SubCell"/>
</dbReference>
<dbReference type="InterPro" id="IPR049453">
    <property type="entry name" value="Memb_transporter_dom"/>
</dbReference>
<evidence type="ECO:0000256" key="5">
    <source>
        <dbReference type="SAM" id="MobiDB-lite"/>
    </source>
</evidence>
<proteinExistence type="predicted"/>
<dbReference type="InterPro" id="IPR052430">
    <property type="entry name" value="IVT-Associated"/>
</dbReference>
<feature type="region of interest" description="Disordered" evidence="5">
    <location>
        <begin position="590"/>
        <end position="615"/>
    </location>
</feature>
<feature type="compositionally biased region" description="Polar residues" evidence="5">
    <location>
        <begin position="1166"/>
        <end position="1177"/>
    </location>
</feature>
<evidence type="ECO:0000256" key="2">
    <source>
        <dbReference type="ARBA" id="ARBA00022692"/>
    </source>
</evidence>
<feature type="compositionally biased region" description="Low complexity" evidence="5">
    <location>
        <begin position="1112"/>
        <end position="1131"/>
    </location>
</feature>
<organism evidence="9 10">
    <name type="scientific">Henningerozyma blattae (strain ATCC 34711 / CBS 6284 / DSM 70876 / NBRC 10599 / NRRL Y-10934 / UCD 77-7)</name>
    <name type="common">Yeast</name>
    <name type="synonym">Tetrapisispora blattae</name>
    <dbReference type="NCBI Taxonomy" id="1071380"/>
    <lineage>
        <taxon>Eukaryota</taxon>
        <taxon>Fungi</taxon>
        <taxon>Dikarya</taxon>
        <taxon>Ascomycota</taxon>
        <taxon>Saccharomycotina</taxon>
        <taxon>Saccharomycetes</taxon>
        <taxon>Saccharomycetales</taxon>
        <taxon>Saccharomycetaceae</taxon>
        <taxon>Henningerozyma</taxon>
    </lineage>
</organism>
<keyword evidence="10" id="KW-1185">Reference proteome</keyword>
<feature type="domain" description="Putative ER transporter 6TM N-terminal" evidence="7">
    <location>
        <begin position="17"/>
        <end position="443"/>
    </location>
</feature>
<reference evidence="9 10" key="1">
    <citation type="journal article" date="2011" name="Proc. Natl. Acad. Sci. U.S.A.">
        <title>Evolutionary erosion of yeast sex chromosomes by mating-type switching accidents.</title>
        <authorList>
            <person name="Gordon J.L."/>
            <person name="Armisen D."/>
            <person name="Proux-Wera E."/>
            <person name="Oheigeartaigh S.S."/>
            <person name="Byrne K.P."/>
            <person name="Wolfe K.H."/>
        </authorList>
    </citation>
    <scope>NUCLEOTIDE SEQUENCE [LARGE SCALE GENOMIC DNA]</scope>
    <source>
        <strain evidence="10">ATCC 34711 / CBS 6284 / DSM 70876 / NBRC 10599 / NRRL Y-10934 / UCD 77-7</strain>
    </source>
</reference>
<dbReference type="GeneID" id="14493307"/>
<gene>
    <name evidence="9" type="primary">TBLA0A05520</name>
    <name evidence="9" type="ORF">TBLA_0A05520</name>
</gene>
<keyword evidence="3 6" id="KW-1133">Transmembrane helix</keyword>
<feature type="compositionally biased region" description="Polar residues" evidence="5">
    <location>
        <begin position="606"/>
        <end position="615"/>
    </location>
</feature>
<evidence type="ECO:0000256" key="1">
    <source>
        <dbReference type="ARBA" id="ARBA00004141"/>
    </source>
</evidence>
<comment type="subcellular location">
    <subcellularLocation>
        <location evidence="1">Membrane</location>
        <topology evidence="1">Multi-pass membrane protein</topology>
    </subcellularLocation>
</comment>
<dbReference type="OMA" id="NNHGQWA"/>
<feature type="transmembrane region" description="Helical" evidence="6">
    <location>
        <begin position="154"/>
        <end position="176"/>
    </location>
</feature>
<evidence type="ECO:0000313" key="10">
    <source>
        <dbReference type="Proteomes" id="UP000002866"/>
    </source>
</evidence>